<comment type="caution">
    <text evidence="8">The sequence shown here is derived from an EMBL/GenBank/DDBJ whole genome shotgun (WGS) entry which is preliminary data.</text>
</comment>
<evidence type="ECO:0000313" key="11">
    <source>
        <dbReference type="Proteomes" id="UP000187134"/>
    </source>
</evidence>
<feature type="transmembrane region" description="Helical" evidence="7">
    <location>
        <begin position="29"/>
        <end position="49"/>
    </location>
</feature>
<keyword evidence="3" id="KW-1003">Cell membrane</keyword>
<dbReference type="PANTHER" id="PTHR34583">
    <property type="entry name" value="ANTIPORTER SUBUNIT MNHC2-RELATED"/>
    <property type="match status" value="1"/>
</dbReference>
<dbReference type="AlphaFoldDB" id="A0A100VK69"/>
<accession>A0A100VK69</accession>
<organism evidence="8 10">
    <name type="scientific">Paenibacillus amylolyticus</name>
    <dbReference type="NCBI Taxonomy" id="1451"/>
    <lineage>
        <taxon>Bacteria</taxon>
        <taxon>Bacillati</taxon>
        <taxon>Bacillota</taxon>
        <taxon>Bacilli</taxon>
        <taxon>Bacillales</taxon>
        <taxon>Paenibacillaceae</taxon>
        <taxon>Paenibacillus</taxon>
    </lineage>
</organism>
<comment type="similarity">
    <text evidence="2">Belongs to the CPA3 antiporters (TC 2.A.63) subunit C family.</text>
</comment>
<dbReference type="Proteomes" id="UP000069697">
    <property type="component" value="Unassembled WGS sequence"/>
</dbReference>
<evidence type="ECO:0000313" key="8">
    <source>
        <dbReference type="EMBL" id="GAS81342.1"/>
    </source>
</evidence>
<keyword evidence="6 7" id="KW-0472">Membrane</keyword>
<evidence type="ECO:0000256" key="5">
    <source>
        <dbReference type="ARBA" id="ARBA00022989"/>
    </source>
</evidence>
<feature type="transmembrane region" description="Helical" evidence="7">
    <location>
        <begin position="69"/>
        <end position="90"/>
    </location>
</feature>
<name>A0A100VK69_PAEAM</name>
<evidence type="ECO:0000256" key="3">
    <source>
        <dbReference type="ARBA" id="ARBA00022475"/>
    </source>
</evidence>
<keyword evidence="4 7" id="KW-0812">Transmembrane</keyword>
<evidence type="ECO:0000256" key="1">
    <source>
        <dbReference type="ARBA" id="ARBA00004651"/>
    </source>
</evidence>
<feature type="transmembrane region" description="Helical" evidence="7">
    <location>
        <begin position="6"/>
        <end position="22"/>
    </location>
</feature>
<dbReference type="RefSeq" id="WP_062834059.1">
    <property type="nucleotide sequence ID" value="NZ_BCNV01000001.1"/>
</dbReference>
<reference evidence="9 11" key="3">
    <citation type="submission" date="2016-11" db="EMBL/GenBank/DDBJ databases">
        <title>Paenibacillus species isolates.</title>
        <authorList>
            <person name="Beno S.M."/>
        </authorList>
    </citation>
    <scope>NUCLEOTIDE SEQUENCE [LARGE SCALE GENOMIC DNA]</scope>
    <source>
        <strain evidence="9 11">FSL H8-0246</strain>
    </source>
</reference>
<dbReference type="Pfam" id="PF00420">
    <property type="entry name" value="Oxidored_q2"/>
    <property type="match status" value="1"/>
</dbReference>
<evidence type="ECO:0000256" key="7">
    <source>
        <dbReference type="SAM" id="Phobius"/>
    </source>
</evidence>
<dbReference type="Proteomes" id="UP000187134">
    <property type="component" value="Unassembled WGS sequence"/>
</dbReference>
<evidence type="ECO:0000256" key="4">
    <source>
        <dbReference type="ARBA" id="ARBA00022692"/>
    </source>
</evidence>
<protein>
    <submittedName>
        <fullName evidence="8">NADH-ubiquinone oxidoreductase chain 4L</fullName>
    </submittedName>
    <submittedName>
        <fullName evidence="9">Na(+)/H(+) antiporter subunit C</fullName>
    </submittedName>
</protein>
<dbReference type="GO" id="GO:0005886">
    <property type="term" value="C:plasma membrane"/>
    <property type="evidence" value="ECO:0007669"/>
    <property type="project" value="UniProtKB-SubCell"/>
</dbReference>
<evidence type="ECO:0000313" key="9">
    <source>
        <dbReference type="EMBL" id="OMF17609.1"/>
    </source>
</evidence>
<comment type="subcellular location">
    <subcellularLocation>
        <location evidence="1">Cell membrane</location>
        <topology evidence="1">Multi-pass membrane protein</topology>
    </subcellularLocation>
</comment>
<dbReference type="EMBL" id="BCNV01000001">
    <property type="protein sequence ID" value="GAS81342.1"/>
    <property type="molecule type" value="Genomic_DNA"/>
</dbReference>
<dbReference type="NCBIfam" id="NF006372">
    <property type="entry name" value="PRK08600.1"/>
    <property type="match status" value="1"/>
</dbReference>
<evidence type="ECO:0000313" key="10">
    <source>
        <dbReference type="Proteomes" id="UP000069697"/>
    </source>
</evidence>
<keyword evidence="5 7" id="KW-1133">Transmembrane helix</keyword>
<dbReference type="InterPro" id="IPR039428">
    <property type="entry name" value="NUOK/Mnh_C1-like"/>
</dbReference>
<keyword evidence="8" id="KW-0830">Ubiquinone</keyword>
<reference evidence="10" key="2">
    <citation type="submission" date="2016-01" db="EMBL/GenBank/DDBJ databases">
        <title>Draft Genome Sequence of Paenibacillus amylolyticus Heshi-A3 that Was Isolated from Fermented Rice Bran with Aging Salted Mackerel, Which Was Named Heshiko as Traditional Fermented Seafood in Japan.</title>
        <authorList>
            <person name="Akuzawa S."/>
            <person name="Nakagawa J."/>
            <person name="Kanekatsu T."/>
            <person name="Kubota E."/>
            <person name="Ohtake R."/>
            <person name="Suzuki T."/>
            <person name="Kanesaki Y."/>
        </authorList>
    </citation>
    <scope>NUCLEOTIDE SEQUENCE [LARGE SCALE GENOMIC DNA]</scope>
    <source>
        <strain evidence="10">Heshi-A3</strain>
    </source>
</reference>
<dbReference type="Gene3D" id="1.10.287.3510">
    <property type="match status" value="1"/>
</dbReference>
<sequence>MEILMCVAVGILFAVAVFLILSRSLLRIVLGMSILTHGVHLLLITMSRLKTGSPPLLGEMAERYVDPLPQALILTSIVINFGLTAFFFVLSYRSYLKLRTDDMEEVRGRPYE</sequence>
<evidence type="ECO:0000256" key="2">
    <source>
        <dbReference type="ARBA" id="ARBA00010388"/>
    </source>
</evidence>
<dbReference type="PANTHER" id="PTHR34583:SF2">
    <property type="entry name" value="ANTIPORTER SUBUNIT MNHC2-RELATED"/>
    <property type="match status" value="1"/>
</dbReference>
<dbReference type="InterPro" id="IPR050601">
    <property type="entry name" value="CPA3_antiporter_subunitC"/>
</dbReference>
<dbReference type="EMBL" id="MRTJ01000001">
    <property type="protein sequence ID" value="OMF17609.1"/>
    <property type="molecule type" value="Genomic_DNA"/>
</dbReference>
<gene>
    <name evidence="9" type="ORF">BK131_06530</name>
    <name evidence="8" type="ORF">PAHA3_1416</name>
</gene>
<evidence type="ECO:0000256" key="6">
    <source>
        <dbReference type="ARBA" id="ARBA00023136"/>
    </source>
</evidence>
<reference evidence="8 10" key="1">
    <citation type="journal article" date="2016" name="Genome Announc.">
        <title>Draft Genome Sequence of Paenibacillus amylolyticus Heshi-A3, Isolated from Fermented Rice Bran in a Japanese Fermented Seafood Dish.</title>
        <authorList>
            <person name="Akuzawa S."/>
            <person name="Nagaoka J."/>
            <person name="Kanekatsu M."/>
            <person name="Kubota E."/>
            <person name="Ohtake R."/>
            <person name="Suzuki T."/>
            <person name="Kanesaki Y."/>
        </authorList>
    </citation>
    <scope>NUCLEOTIDE SEQUENCE [LARGE SCALE GENOMIC DNA]</scope>
    <source>
        <strain evidence="8 10">Heshi-A3</strain>
    </source>
</reference>
<dbReference type="OrthoDB" id="9799219at2"/>
<proteinExistence type="inferred from homology"/>